<keyword evidence="5 11" id="KW-0479">Metal-binding</keyword>
<dbReference type="Pfam" id="PF01070">
    <property type="entry name" value="FMN_dh"/>
    <property type="match status" value="1"/>
</dbReference>
<dbReference type="SUPFAM" id="SSF51395">
    <property type="entry name" value="FMN-linked oxidoreductases"/>
    <property type="match status" value="1"/>
</dbReference>
<dbReference type="InterPro" id="IPR000262">
    <property type="entry name" value="FMN-dep_DH"/>
</dbReference>
<feature type="binding site" evidence="11">
    <location>
        <begin position="59"/>
        <end position="61"/>
    </location>
    <ligand>
        <name>FMN</name>
        <dbReference type="ChEBI" id="CHEBI:58210"/>
    </ligand>
</feature>
<evidence type="ECO:0000256" key="11">
    <source>
        <dbReference type="HAMAP-Rule" id="MF_00354"/>
    </source>
</evidence>
<evidence type="ECO:0000256" key="1">
    <source>
        <dbReference type="ARBA" id="ARBA00001917"/>
    </source>
</evidence>
<keyword evidence="6 11" id="KW-0460">Magnesium</keyword>
<feature type="binding site" evidence="11">
    <location>
        <position position="210"/>
    </location>
    <ligand>
        <name>FMN</name>
        <dbReference type="ChEBI" id="CHEBI:58210"/>
    </ligand>
</feature>
<reference evidence="13 14" key="1">
    <citation type="journal article" date="2019" name="Int. J. Syst. Evol. Microbiol.">
        <title>The Global Catalogue of Microorganisms (GCM) 10K type strain sequencing project: providing services to taxonomists for standard genome sequencing and annotation.</title>
        <authorList>
            <consortium name="The Broad Institute Genomics Platform"/>
            <consortium name="The Broad Institute Genome Sequencing Center for Infectious Disease"/>
            <person name="Wu L."/>
            <person name="Ma J."/>
        </authorList>
    </citation>
    <scope>NUCLEOTIDE SEQUENCE [LARGE SCALE GENOMIC DNA]</scope>
    <source>
        <strain evidence="13 14">JCM 8736</strain>
    </source>
</reference>
<feature type="binding site" evidence="11">
    <location>
        <position position="149"/>
    </location>
    <ligand>
        <name>Mg(2+)</name>
        <dbReference type="ChEBI" id="CHEBI:18420"/>
    </ligand>
</feature>
<comment type="subcellular location">
    <subcellularLocation>
        <location evidence="11">Cytoplasm</location>
    </subcellularLocation>
</comment>
<dbReference type="PANTHER" id="PTHR43665:SF1">
    <property type="entry name" value="ISOPENTENYL-DIPHOSPHATE DELTA-ISOMERASE"/>
    <property type="match status" value="1"/>
</dbReference>
<dbReference type="EC" id="5.3.3.2" evidence="11"/>
<comment type="cofactor">
    <cofactor evidence="11">
        <name>NADPH</name>
        <dbReference type="ChEBI" id="CHEBI:57783"/>
    </cofactor>
</comment>
<feature type="domain" description="FMN-dependent dehydrogenase" evidence="12">
    <location>
        <begin position="161"/>
        <end position="319"/>
    </location>
</feature>
<evidence type="ECO:0000256" key="6">
    <source>
        <dbReference type="ARBA" id="ARBA00022842"/>
    </source>
</evidence>
<comment type="caution">
    <text evidence="13">The sequence shown here is derived from an EMBL/GenBank/DDBJ whole genome shotgun (WGS) entry which is preliminary data.</text>
</comment>
<keyword evidence="14" id="KW-1185">Reference proteome</keyword>
<keyword evidence="8 11" id="KW-0414">Isoprene biosynthesis</keyword>
<dbReference type="Proteomes" id="UP001501577">
    <property type="component" value="Unassembled WGS sequence"/>
</dbReference>
<keyword evidence="3 11" id="KW-0285">Flavoprotein</keyword>
<keyword evidence="7 11" id="KW-0521">NADP</keyword>
<keyword evidence="9 11" id="KW-0413">Isomerase</keyword>
<keyword evidence="4 11" id="KW-0288">FMN</keyword>
<evidence type="ECO:0000256" key="5">
    <source>
        <dbReference type="ARBA" id="ARBA00022723"/>
    </source>
</evidence>
<comment type="function">
    <text evidence="11">Involved in the biosynthesis of isoprenoids. Catalyzes the 1,3-allylic rearrangement of the homoallylic substrate isopentenyl (IPP) to its allylic isomer, dimethylallyl diphosphate (DMAPP).</text>
</comment>
<feature type="binding site" evidence="11">
    <location>
        <position position="89"/>
    </location>
    <ligand>
        <name>FMN</name>
        <dbReference type="ChEBI" id="CHEBI:58210"/>
    </ligand>
</feature>
<dbReference type="PIRSF" id="PIRSF003314">
    <property type="entry name" value="IPP_isomerase"/>
    <property type="match status" value="1"/>
</dbReference>
<comment type="cofactor">
    <cofactor evidence="11">
        <name>Mg(2+)</name>
        <dbReference type="ChEBI" id="CHEBI:18420"/>
    </cofactor>
</comment>
<comment type="subunit">
    <text evidence="10 11">Homooctamer. Dimer of tetramers.</text>
</comment>
<dbReference type="EMBL" id="BAAAXQ010000041">
    <property type="protein sequence ID" value="GAA3018191.1"/>
    <property type="molecule type" value="Genomic_DNA"/>
</dbReference>
<comment type="caution">
    <text evidence="11">Lacks conserved residue(s) required for the propagation of feature annotation.</text>
</comment>
<gene>
    <name evidence="11 13" type="primary">fni</name>
    <name evidence="13" type="ORF">GCM10019998_13230</name>
</gene>
<keyword evidence="2 11" id="KW-0963">Cytoplasm</keyword>
<evidence type="ECO:0000256" key="7">
    <source>
        <dbReference type="ARBA" id="ARBA00022857"/>
    </source>
</evidence>
<evidence type="ECO:0000256" key="9">
    <source>
        <dbReference type="ARBA" id="ARBA00023235"/>
    </source>
</evidence>
<feature type="binding site" evidence="11">
    <location>
        <position position="118"/>
    </location>
    <ligand>
        <name>FMN</name>
        <dbReference type="ChEBI" id="CHEBI:58210"/>
    </ligand>
</feature>
<feature type="binding site" evidence="11">
    <location>
        <begin position="277"/>
        <end position="278"/>
    </location>
    <ligand>
        <name>FMN</name>
        <dbReference type="ChEBI" id="CHEBI:58210"/>
    </ligand>
</feature>
<dbReference type="InterPro" id="IPR013785">
    <property type="entry name" value="Aldolase_TIM"/>
</dbReference>
<evidence type="ECO:0000256" key="10">
    <source>
        <dbReference type="ARBA" id="ARBA00025810"/>
    </source>
</evidence>
<evidence type="ECO:0000313" key="13">
    <source>
        <dbReference type="EMBL" id="GAA3018191.1"/>
    </source>
</evidence>
<dbReference type="CDD" id="cd02811">
    <property type="entry name" value="IDI-2_FMN"/>
    <property type="match status" value="1"/>
</dbReference>
<evidence type="ECO:0000259" key="12">
    <source>
        <dbReference type="Pfam" id="PF01070"/>
    </source>
</evidence>
<comment type="cofactor">
    <cofactor evidence="1 11">
        <name>FMN</name>
        <dbReference type="ChEBI" id="CHEBI:58210"/>
    </cofactor>
</comment>
<feature type="binding site" evidence="11">
    <location>
        <position position="180"/>
    </location>
    <ligand>
        <name>FMN</name>
        <dbReference type="ChEBI" id="CHEBI:58210"/>
    </ligand>
</feature>
<organism evidence="13 14">
    <name type="scientific">Tetragenococcus solitarius</name>
    <dbReference type="NCBI Taxonomy" id="71453"/>
    <lineage>
        <taxon>Bacteria</taxon>
        <taxon>Bacillati</taxon>
        <taxon>Bacillota</taxon>
        <taxon>Bacilli</taxon>
        <taxon>Lactobacillales</taxon>
        <taxon>Enterococcaceae</taxon>
        <taxon>Tetragenococcus</taxon>
    </lineage>
</organism>
<dbReference type="Gene3D" id="3.20.20.70">
    <property type="entry name" value="Aldolase class I"/>
    <property type="match status" value="1"/>
</dbReference>
<dbReference type="RefSeq" id="WP_068707416.1">
    <property type="nucleotide sequence ID" value="NZ_BAAAXQ010000041.1"/>
</dbReference>
<evidence type="ECO:0000256" key="4">
    <source>
        <dbReference type="ARBA" id="ARBA00022643"/>
    </source>
</evidence>
<comment type="similarity">
    <text evidence="11">Belongs to the IPP isomerase type 2 family.</text>
</comment>
<evidence type="ECO:0000256" key="2">
    <source>
        <dbReference type="ARBA" id="ARBA00022490"/>
    </source>
</evidence>
<evidence type="ECO:0000313" key="14">
    <source>
        <dbReference type="Proteomes" id="UP001501577"/>
    </source>
</evidence>
<dbReference type="HAMAP" id="MF_00354">
    <property type="entry name" value="Idi_2"/>
    <property type="match status" value="1"/>
</dbReference>
<dbReference type="InterPro" id="IPR011179">
    <property type="entry name" value="IPdP_isomerase"/>
</dbReference>
<evidence type="ECO:0000256" key="3">
    <source>
        <dbReference type="ARBA" id="ARBA00022630"/>
    </source>
</evidence>
<feature type="binding site" evidence="11">
    <location>
        <begin position="256"/>
        <end position="258"/>
    </location>
    <ligand>
        <name>FMN</name>
        <dbReference type="ChEBI" id="CHEBI:58210"/>
    </ligand>
</feature>
<name>A0ABN3YBE6_9ENTE</name>
<dbReference type="PANTHER" id="PTHR43665">
    <property type="entry name" value="ISOPENTENYL-DIPHOSPHATE DELTA-ISOMERASE"/>
    <property type="match status" value="1"/>
</dbReference>
<feature type="binding site" evidence="11">
    <location>
        <begin position="3"/>
        <end position="4"/>
    </location>
    <ligand>
        <name>substrate</name>
    </ligand>
</feature>
<feature type="binding site" evidence="11">
    <location>
        <position position="148"/>
    </location>
    <ligand>
        <name>substrate</name>
    </ligand>
</feature>
<comment type="catalytic activity">
    <reaction evidence="11">
        <text>isopentenyl diphosphate = dimethylallyl diphosphate</text>
        <dbReference type="Rhea" id="RHEA:23284"/>
        <dbReference type="ChEBI" id="CHEBI:57623"/>
        <dbReference type="ChEBI" id="CHEBI:128769"/>
        <dbReference type="EC" id="5.3.3.2"/>
    </reaction>
</comment>
<evidence type="ECO:0000256" key="8">
    <source>
        <dbReference type="ARBA" id="ARBA00023229"/>
    </source>
</evidence>
<accession>A0ABN3YBE6</accession>
<sequence>MNRKDEHVSLAKAFHKARPSDFDEVTLVHQSFTSNRFYDVSTKTQLFNQSFSSPFFINAMTGGSQWTKKINQKLAIVARETDLMMATGSVSTALKNPEVKDSFTIVRKEFPDGFLLANVGAGTSLENAQRAIELFQADALQIHLNTPQELLMPEGDRDFTDWLFLLEKIAKNSPVPVIVKEVGFGMTRETIAQILATGVKTIDIAGSSGTSFTQIENARRKKREFNYLDHYGQTTVESLLEANEVSQNFDLIASGGIRNAFDIFKSLCFGAKTVGISATLLNYLLTNDIKATVELIEQWKNELRTLYTMHGALSTADLTTVPFILSGKPKNWCQARDIDIRKYSMRKTAQSD</sequence>
<dbReference type="NCBIfam" id="TIGR02151">
    <property type="entry name" value="IPP_isom_2"/>
    <property type="match status" value="1"/>
</dbReference>
<protein>
    <recommendedName>
        <fullName evidence="11">Isopentenyl-diphosphate delta-isomerase</fullName>
        <shortName evidence="11">IPP isomerase</shortName>
        <ecNumber evidence="11">5.3.3.2</ecNumber>
    </recommendedName>
    <alternativeName>
        <fullName evidence="11">Isopentenyl diphosphate:dimethylallyl diphosphate isomerase</fullName>
    </alternativeName>
    <alternativeName>
        <fullName evidence="11">Isopentenyl pyrophosphate isomerase</fullName>
    </alternativeName>
    <alternativeName>
        <fullName evidence="11">Type 2 isopentenyl diphosphate isomerase</fullName>
        <shortName evidence="11">IDI-2</shortName>
    </alternativeName>
</protein>
<proteinExistence type="inferred from homology"/>